<dbReference type="SUPFAM" id="SSF56112">
    <property type="entry name" value="Protein kinase-like (PK-like)"/>
    <property type="match status" value="1"/>
</dbReference>
<name>A0A9N9KA27_9GLOM</name>
<proteinExistence type="predicted"/>
<dbReference type="EMBL" id="CAJVPZ010094620">
    <property type="protein sequence ID" value="CAG8817630.1"/>
    <property type="molecule type" value="Genomic_DNA"/>
</dbReference>
<dbReference type="OrthoDB" id="2434671at2759"/>
<feature type="non-terminal residue" evidence="1">
    <location>
        <position position="1"/>
    </location>
</feature>
<evidence type="ECO:0000313" key="1">
    <source>
        <dbReference type="EMBL" id="CAG8817630.1"/>
    </source>
</evidence>
<sequence length="84" mass="9998">YQQIQLNANNRNKILEWVSFENDIIDVEYLAEGGYGTVYKAKWKSGPIEYYDDDVQEWYRSGEIDIVLKSIKDSKDMTDEFFEE</sequence>
<keyword evidence="2" id="KW-1185">Reference proteome</keyword>
<reference evidence="1" key="1">
    <citation type="submission" date="2021-06" db="EMBL/GenBank/DDBJ databases">
        <authorList>
            <person name="Kallberg Y."/>
            <person name="Tangrot J."/>
            <person name="Rosling A."/>
        </authorList>
    </citation>
    <scope>NUCLEOTIDE SEQUENCE</scope>
    <source>
        <strain evidence="1">IN212</strain>
    </source>
</reference>
<dbReference type="Proteomes" id="UP000789396">
    <property type="component" value="Unassembled WGS sequence"/>
</dbReference>
<feature type="non-terminal residue" evidence="1">
    <location>
        <position position="84"/>
    </location>
</feature>
<protein>
    <submittedName>
        <fullName evidence="1">2940_t:CDS:1</fullName>
    </submittedName>
</protein>
<dbReference type="Gene3D" id="1.10.10.1010">
    <property type="entry name" value="Intein homing endonuclease, domain IV"/>
    <property type="match status" value="1"/>
</dbReference>
<organism evidence="1 2">
    <name type="scientific">Racocetra fulgida</name>
    <dbReference type="NCBI Taxonomy" id="60492"/>
    <lineage>
        <taxon>Eukaryota</taxon>
        <taxon>Fungi</taxon>
        <taxon>Fungi incertae sedis</taxon>
        <taxon>Mucoromycota</taxon>
        <taxon>Glomeromycotina</taxon>
        <taxon>Glomeromycetes</taxon>
        <taxon>Diversisporales</taxon>
        <taxon>Gigasporaceae</taxon>
        <taxon>Racocetra</taxon>
    </lineage>
</organism>
<dbReference type="InterPro" id="IPR011009">
    <property type="entry name" value="Kinase-like_dom_sf"/>
</dbReference>
<comment type="caution">
    <text evidence="1">The sequence shown here is derived from an EMBL/GenBank/DDBJ whole genome shotgun (WGS) entry which is preliminary data.</text>
</comment>
<accession>A0A9N9KA27</accession>
<gene>
    <name evidence="1" type="ORF">RFULGI_LOCUS19365</name>
</gene>
<dbReference type="AlphaFoldDB" id="A0A9N9KA27"/>
<evidence type="ECO:0000313" key="2">
    <source>
        <dbReference type="Proteomes" id="UP000789396"/>
    </source>
</evidence>